<dbReference type="InterPro" id="IPR011060">
    <property type="entry name" value="RibuloseP-bd_barrel"/>
</dbReference>
<dbReference type="SUPFAM" id="SSF51366">
    <property type="entry name" value="Ribulose-phoshate binding barrel"/>
    <property type="match status" value="1"/>
</dbReference>
<dbReference type="EMBL" id="JAECVW010000004">
    <property type="protein sequence ID" value="MBH8595379.1"/>
    <property type="molecule type" value="Genomic_DNA"/>
</dbReference>
<proteinExistence type="inferred from homology"/>
<evidence type="ECO:0000259" key="10">
    <source>
        <dbReference type="Pfam" id="PF00697"/>
    </source>
</evidence>
<evidence type="ECO:0000256" key="9">
    <source>
        <dbReference type="HAMAP-Rule" id="MF_00135"/>
    </source>
</evidence>
<evidence type="ECO:0000313" key="11">
    <source>
        <dbReference type="EMBL" id="MBH8595379.1"/>
    </source>
</evidence>
<evidence type="ECO:0000256" key="5">
    <source>
        <dbReference type="ARBA" id="ARBA00022605"/>
    </source>
</evidence>
<dbReference type="InterPro" id="IPR001240">
    <property type="entry name" value="PRAI_dom"/>
</dbReference>
<evidence type="ECO:0000256" key="2">
    <source>
        <dbReference type="ARBA" id="ARBA00004664"/>
    </source>
</evidence>
<comment type="catalytic activity">
    <reaction evidence="1 9">
        <text>N-(5-phospho-beta-D-ribosyl)anthranilate = 1-(2-carboxyphenylamino)-1-deoxy-D-ribulose 5-phosphate</text>
        <dbReference type="Rhea" id="RHEA:21540"/>
        <dbReference type="ChEBI" id="CHEBI:18277"/>
        <dbReference type="ChEBI" id="CHEBI:58613"/>
        <dbReference type="EC" id="5.3.1.24"/>
    </reaction>
</comment>
<evidence type="ECO:0000256" key="7">
    <source>
        <dbReference type="ARBA" id="ARBA00023141"/>
    </source>
</evidence>
<comment type="caution">
    <text evidence="11">The sequence shown here is derived from an EMBL/GenBank/DDBJ whole genome shotgun (WGS) entry which is preliminary data.</text>
</comment>
<evidence type="ECO:0000256" key="8">
    <source>
        <dbReference type="ARBA" id="ARBA00023235"/>
    </source>
</evidence>
<dbReference type="InterPro" id="IPR044643">
    <property type="entry name" value="TrpF_fam"/>
</dbReference>
<keyword evidence="6 9" id="KW-0822">Tryptophan biosynthesis</keyword>
<dbReference type="Pfam" id="PF00697">
    <property type="entry name" value="PRAI"/>
    <property type="match status" value="1"/>
</dbReference>
<dbReference type="InterPro" id="IPR013785">
    <property type="entry name" value="Aldolase_TIM"/>
</dbReference>
<reference evidence="11 12" key="1">
    <citation type="submission" date="2020-12" db="EMBL/GenBank/DDBJ databases">
        <title>WGS of Thermoactinomyces spp.</title>
        <authorList>
            <person name="Cheng K."/>
        </authorList>
    </citation>
    <scope>NUCLEOTIDE SEQUENCE [LARGE SCALE GENOMIC DNA]</scope>
    <source>
        <strain evidence="12">CICC 10671\DSM 43846</strain>
    </source>
</reference>
<dbReference type="Gene3D" id="3.20.20.70">
    <property type="entry name" value="Aldolase class I"/>
    <property type="match status" value="1"/>
</dbReference>
<comment type="similarity">
    <text evidence="9">Belongs to the TrpF family.</text>
</comment>
<keyword evidence="5 9" id="KW-0028">Amino-acid biosynthesis</keyword>
<dbReference type="RefSeq" id="WP_181732067.1">
    <property type="nucleotide sequence ID" value="NZ_JACEIR010000005.1"/>
</dbReference>
<dbReference type="Proteomes" id="UP000633619">
    <property type="component" value="Unassembled WGS sequence"/>
</dbReference>
<feature type="domain" description="N-(5'phosphoribosyl) anthranilate isomerase (PRAI)" evidence="10">
    <location>
        <begin position="7"/>
        <end position="212"/>
    </location>
</feature>
<evidence type="ECO:0000256" key="4">
    <source>
        <dbReference type="ARBA" id="ARBA00022272"/>
    </source>
</evidence>
<name>A0A8I1DEV3_THEIN</name>
<dbReference type="CDD" id="cd00405">
    <property type="entry name" value="PRAI"/>
    <property type="match status" value="1"/>
</dbReference>
<evidence type="ECO:0000256" key="6">
    <source>
        <dbReference type="ARBA" id="ARBA00022822"/>
    </source>
</evidence>
<dbReference type="PANTHER" id="PTHR42894:SF1">
    <property type="entry name" value="N-(5'-PHOSPHORIBOSYL)ANTHRANILATE ISOMERASE"/>
    <property type="match status" value="1"/>
</dbReference>
<gene>
    <name evidence="9" type="primary">trpF</name>
    <name evidence="11" type="ORF">I8U20_08550</name>
</gene>
<dbReference type="EC" id="5.3.1.24" evidence="3 9"/>
<keyword evidence="12" id="KW-1185">Reference proteome</keyword>
<dbReference type="GO" id="GO:0000162">
    <property type="term" value="P:L-tryptophan biosynthetic process"/>
    <property type="evidence" value="ECO:0007669"/>
    <property type="project" value="UniProtKB-UniRule"/>
</dbReference>
<dbReference type="UniPathway" id="UPA00035">
    <property type="reaction ID" value="UER00042"/>
</dbReference>
<keyword evidence="8 9" id="KW-0413">Isomerase</keyword>
<accession>A0A8I1DEV3</accession>
<evidence type="ECO:0000256" key="1">
    <source>
        <dbReference type="ARBA" id="ARBA00001164"/>
    </source>
</evidence>
<protein>
    <recommendedName>
        <fullName evidence="4 9">N-(5'-phosphoribosyl)anthranilate isomerase</fullName>
        <shortName evidence="9">PRAI</shortName>
        <ecNumber evidence="3 9">5.3.1.24</ecNumber>
    </recommendedName>
</protein>
<dbReference type="HAMAP" id="MF_00135">
    <property type="entry name" value="PRAI"/>
    <property type="match status" value="1"/>
</dbReference>
<comment type="pathway">
    <text evidence="2 9">Amino-acid biosynthesis; L-tryptophan biosynthesis; L-tryptophan from chorismate: step 3/5.</text>
</comment>
<evidence type="ECO:0000313" key="12">
    <source>
        <dbReference type="Proteomes" id="UP000633619"/>
    </source>
</evidence>
<evidence type="ECO:0000256" key="3">
    <source>
        <dbReference type="ARBA" id="ARBA00012572"/>
    </source>
</evidence>
<keyword evidence="7 9" id="KW-0057">Aromatic amino acid biosynthesis</keyword>
<sequence length="222" mass="24824">MKKPFIKFCGFQRARDVQTASRLPVDALGFVLVPGRRRSVPRSRLPELVRHLSKGQAAIGVLQNPSWDEVKSWLETALLSGIQLHGEEPVELLQKIKSARPGLHLTKVFHMQDSLPEPGKLEAYQPWADAILLDTAAGNIKGGTGKRFDWRLIPAWKEACHQLNLPCWVAGGLDENNVTELITRYRPDGIDVSGGIEIDQHKDSAKMRLFLERVKKAYATSS</sequence>
<organism evidence="11 12">
    <name type="scientific">Thermoactinomyces intermedius</name>
    <dbReference type="NCBI Taxonomy" id="2024"/>
    <lineage>
        <taxon>Bacteria</taxon>
        <taxon>Bacillati</taxon>
        <taxon>Bacillota</taxon>
        <taxon>Bacilli</taxon>
        <taxon>Bacillales</taxon>
        <taxon>Thermoactinomycetaceae</taxon>
        <taxon>Thermoactinomyces</taxon>
    </lineage>
</organism>
<dbReference type="PANTHER" id="PTHR42894">
    <property type="entry name" value="N-(5'-PHOSPHORIBOSYL)ANTHRANILATE ISOMERASE"/>
    <property type="match status" value="1"/>
</dbReference>
<dbReference type="AlphaFoldDB" id="A0A8I1DEV3"/>
<dbReference type="GO" id="GO:0004640">
    <property type="term" value="F:phosphoribosylanthranilate isomerase activity"/>
    <property type="evidence" value="ECO:0007669"/>
    <property type="project" value="UniProtKB-UniRule"/>
</dbReference>